<dbReference type="PANTHER" id="PTHR43721:SF11">
    <property type="entry name" value="SELENOCYSTEINE-SPECIFIC ELONGATION FACTOR"/>
    <property type="match status" value="1"/>
</dbReference>
<evidence type="ECO:0000313" key="2">
    <source>
        <dbReference type="EMBL" id="KAL2919320.1"/>
    </source>
</evidence>
<dbReference type="Pfam" id="PF00009">
    <property type="entry name" value="GTP_EFTU"/>
    <property type="match status" value="1"/>
</dbReference>
<organism evidence="2 3">
    <name type="scientific">Polyrhizophydium stewartii</name>
    <dbReference type="NCBI Taxonomy" id="2732419"/>
    <lineage>
        <taxon>Eukaryota</taxon>
        <taxon>Fungi</taxon>
        <taxon>Fungi incertae sedis</taxon>
        <taxon>Chytridiomycota</taxon>
        <taxon>Chytridiomycota incertae sedis</taxon>
        <taxon>Chytridiomycetes</taxon>
        <taxon>Rhizophydiales</taxon>
        <taxon>Rhizophydiales incertae sedis</taxon>
        <taxon>Polyrhizophydium</taxon>
    </lineage>
</organism>
<dbReference type="InterPro" id="IPR004161">
    <property type="entry name" value="EFTu-like_2"/>
</dbReference>
<dbReference type="PANTHER" id="PTHR43721">
    <property type="entry name" value="ELONGATION FACTOR TU-RELATED"/>
    <property type="match status" value="1"/>
</dbReference>
<dbReference type="NCBIfam" id="TIGR00231">
    <property type="entry name" value="small_GTP"/>
    <property type="match status" value="1"/>
</dbReference>
<dbReference type="PROSITE" id="PS51722">
    <property type="entry name" value="G_TR_2"/>
    <property type="match status" value="1"/>
</dbReference>
<dbReference type="InterPro" id="IPR049394">
    <property type="entry name" value="eEFSec_C"/>
</dbReference>
<dbReference type="Gene3D" id="3.40.50.300">
    <property type="entry name" value="P-loop containing nucleotide triphosphate hydrolases"/>
    <property type="match status" value="1"/>
</dbReference>
<evidence type="ECO:0000313" key="3">
    <source>
        <dbReference type="Proteomes" id="UP001527925"/>
    </source>
</evidence>
<evidence type="ECO:0000259" key="1">
    <source>
        <dbReference type="PROSITE" id="PS51722"/>
    </source>
</evidence>
<dbReference type="InterPro" id="IPR000795">
    <property type="entry name" value="T_Tr_GTP-bd_dom"/>
</dbReference>
<name>A0ABR4NIM8_9FUNG</name>
<dbReference type="InterPro" id="IPR050055">
    <property type="entry name" value="EF-Tu_GTPase"/>
</dbReference>
<dbReference type="Proteomes" id="UP001527925">
    <property type="component" value="Unassembled WGS sequence"/>
</dbReference>
<sequence>MPTNINIGVLGHVDAGKTALVRALSTQGSTASFDKHPQSAERGITLDLGFSSCLIDAGPELTGKCTKVRLRLPATLTVSEPGVESDKLQVTWVDCPGHASLVRTVLASVRIIDMALVVVDATKGFQTQTGESLVLCELATSHVIIVLSKVDLLPQQERMAAIEKITARVRKTLSKTKFADASIVPTTVKPSGEMSDAEKALYAPDAVTKCISKLASVPVRSPDGPFLCLIDHCFLIKGQGTIATGTVIGGSVRVGDMVEIPVLGVSKKVKSIQVFRRPVKHAQQGDRVGICLGQMDSADLERGIVCTPSSVQTSHAFVCTVQRIRFFKRTCSSGTKFHVTLGNETMLATAVFFKDTEGSRILVDNLPNWDTDVAAADPDVPQQQDTTLALLRFDKPIFCPPNAAYIASRLDMDIHDSSCRMAFQGNVVALHSDGAANKPAFAISIPRSRQGRVERILDANTVLVEGAFNSKSAVLAFADKPVVLLQGQIRGTIQSPFGLSGKFKAFFTGGHMLPLDGRHDPAMVEIRYAKVGMY</sequence>
<protein>
    <recommendedName>
        <fullName evidence="1">Tr-type G domain-containing protein</fullName>
    </recommendedName>
</protein>
<comment type="caution">
    <text evidence="2">The sequence shown here is derived from an EMBL/GenBank/DDBJ whole genome shotgun (WGS) entry which is preliminary data.</text>
</comment>
<dbReference type="InterPro" id="IPR049393">
    <property type="entry name" value="eEFSec_III"/>
</dbReference>
<dbReference type="Pfam" id="PF03144">
    <property type="entry name" value="GTP_EFTU_D2"/>
    <property type="match status" value="1"/>
</dbReference>
<dbReference type="SUPFAM" id="SSF52540">
    <property type="entry name" value="P-loop containing nucleoside triphosphate hydrolases"/>
    <property type="match status" value="1"/>
</dbReference>
<dbReference type="PRINTS" id="PR00315">
    <property type="entry name" value="ELONGATNFCT"/>
</dbReference>
<gene>
    <name evidence="2" type="ORF">HK105_200963</name>
</gene>
<dbReference type="SUPFAM" id="SSF50447">
    <property type="entry name" value="Translation proteins"/>
    <property type="match status" value="1"/>
</dbReference>
<dbReference type="InterPro" id="IPR027417">
    <property type="entry name" value="P-loop_NTPase"/>
</dbReference>
<dbReference type="CDD" id="cd04094">
    <property type="entry name" value="eSelB_III"/>
    <property type="match status" value="1"/>
</dbReference>
<dbReference type="EMBL" id="JADGIZ020000003">
    <property type="protein sequence ID" value="KAL2919320.1"/>
    <property type="molecule type" value="Genomic_DNA"/>
</dbReference>
<dbReference type="InterPro" id="IPR009000">
    <property type="entry name" value="Transl_B-barrel_sf"/>
</dbReference>
<keyword evidence="3" id="KW-1185">Reference proteome</keyword>
<dbReference type="InterPro" id="IPR005225">
    <property type="entry name" value="Small_GTP-bd"/>
</dbReference>
<reference evidence="2 3" key="1">
    <citation type="submission" date="2023-09" db="EMBL/GenBank/DDBJ databases">
        <title>Pangenome analysis of Batrachochytrium dendrobatidis and related Chytrids.</title>
        <authorList>
            <person name="Yacoub M.N."/>
            <person name="Stajich J.E."/>
            <person name="James T.Y."/>
        </authorList>
    </citation>
    <scope>NUCLEOTIDE SEQUENCE [LARGE SCALE GENOMIC DNA]</scope>
    <source>
        <strain evidence="2 3">JEL0888</strain>
    </source>
</reference>
<accession>A0ABR4NIM8</accession>
<dbReference type="Gene3D" id="2.40.30.10">
    <property type="entry name" value="Translation factors"/>
    <property type="match status" value="2"/>
</dbReference>
<dbReference type="CDD" id="cd03696">
    <property type="entry name" value="SelB_II"/>
    <property type="match status" value="1"/>
</dbReference>
<dbReference type="Pfam" id="PF21131">
    <property type="entry name" value="eEFSec_4th"/>
    <property type="match status" value="1"/>
</dbReference>
<feature type="domain" description="Tr-type G" evidence="1">
    <location>
        <begin position="2"/>
        <end position="219"/>
    </location>
</feature>
<dbReference type="Pfam" id="PF21208">
    <property type="entry name" value="euk_SelB_III"/>
    <property type="match status" value="1"/>
</dbReference>
<proteinExistence type="predicted"/>